<evidence type="ECO:0000259" key="1">
    <source>
        <dbReference type="Pfam" id="PF00534"/>
    </source>
</evidence>
<dbReference type="RefSeq" id="WP_035134393.1">
    <property type="nucleotide sequence ID" value="NZ_JPMD01000035.1"/>
</dbReference>
<dbReference type="PANTHER" id="PTHR45947">
    <property type="entry name" value="SULFOQUINOVOSYL TRANSFERASE SQD2"/>
    <property type="match status" value="1"/>
</dbReference>
<dbReference type="SUPFAM" id="SSF53756">
    <property type="entry name" value="UDP-Glycosyltransferase/glycogen phosphorylase"/>
    <property type="match status" value="1"/>
</dbReference>
<dbReference type="eggNOG" id="COG0438">
    <property type="taxonomic scope" value="Bacteria"/>
</dbReference>
<dbReference type="Pfam" id="PF00534">
    <property type="entry name" value="Glycos_transf_1"/>
    <property type="match status" value="1"/>
</dbReference>
<reference evidence="3 4" key="1">
    <citation type="submission" date="2014-07" db="EMBL/GenBank/DDBJ databases">
        <title>Draft genome of Clostridium sulfidigenes 113A isolated from sediments associated with methane hydrate from Krishna Godavari basin.</title>
        <authorList>
            <person name="Honkalas V.S."/>
            <person name="Dabir A.P."/>
            <person name="Arora P."/>
            <person name="Dhakephalkar P.K."/>
        </authorList>
    </citation>
    <scope>NUCLEOTIDE SEQUENCE [LARGE SCALE GENOMIC DNA]</scope>
    <source>
        <strain evidence="3 4">113A</strain>
    </source>
</reference>
<dbReference type="InterPro" id="IPR050194">
    <property type="entry name" value="Glycosyltransferase_grp1"/>
</dbReference>
<evidence type="ECO:0000259" key="2">
    <source>
        <dbReference type="Pfam" id="PF13477"/>
    </source>
</evidence>
<protein>
    <submittedName>
        <fullName evidence="3">Capsular biosynthesis protein</fullName>
    </submittedName>
</protein>
<dbReference type="GO" id="GO:0016757">
    <property type="term" value="F:glycosyltransferase activity"/>
    <property type="evidence" value="ECO:0007669"/>
    <property type="project" value="InterPro"/>
</dbReference>
<keyword evidence="4" id="KW-1185">Reference proteome</keyword>
<dbReference type="Proteomes" id="UP000028542">
    <property type="component" value="Unassembled WGS sequence"/>
</dbReference>
<sequence length="360" mass="41049">MRICYLSDANSVHTKKWCSFFKDLGYDIHVISLNNGDIPGVTVHSFNIDSEKVEKESLLYKVEYFKFIAKVRKLVEKIKPDILHAHYATSYGFLGGLTGFHPYIISVWGSDVYEFPKKNIICQKFLEKNLSRADIILSTSKAMAEETKKYTYKDIQITPFGVDINIFKPFDSRYKEKEKVIIGAIKTFDSKYGIEYLIRAFGELCHSYDNIELQLAGRGPLEESLKKLCKELNIEDRVKFLGYIDQKKVVENFNKFDIAVIPSLFESFGVSAVEAQACGTPTIVTNTGGLPEATSPNNSSIVVETKNVSQLKNAIEKLILDKELRRKMGEYGRKFVIENYNVLDNFNNVNNIYTSALELR</sequence>
<dbReference type="STRING" id="318464.IO99_14360"/>
<dbReference type="PANTHER" id="PTHR45947:SF3">
    <property type="entry name" value="SULFOQUINOVOSYL TRANSFERASE SQD2"/>
    <property type="match status" value="1"/>
</dbReference>
<accession>A0A084J918</accession>
<organism evidence="3 4">
    <name type="scientific">Clostridium sulfidigenes</name>
    <dbReference type="NCBI Taxonomy" id="318464"/>
    <lineage>
        <taxon>Bacteria</taxon>
        <taxon>Bacillati</taxon>
        <taxon>Bacillota</taxon>
        <taxon>Clostridia</taxon>
        <taxon>Eubacteriales</taxon>
        <taxon>Clostridiaceae</taxon>
        <taxon>Clostridium</taxon>
    </lineage>
</organism>
<feature type="domain" description="Glycosyltransferase subfamily 4-like N-terminal" evidence="2">
    <location>
        <begin position="2"/>
        <end position="140"/>
    </location>
</feature>
<gene>
    <name evidence="3" type="ORF">IO99_14360</name>
</gene>
<dbReference type="Gene3D" id="3.40.50.2000">
    <property type="entry name" value="Glycogen Phosphorylase B"/>
    <property type="match status" value="2"/>
</dbReference>
<evidence type="ECO:0000313" key="4">
    <source>
        <dbReference type="Proteomes" id="UP000028542"/>
    </source>
</evidence>
<proteinExistence type="predicted"/>
<dbReference type="Pfam" id="PF13477">
    <property type="entry name" value="Glyco_trans_4_2"/>
    <property type="match status" value="1"/>
</dbReference>
<comment type="caution">
    <text evidence="3">The sequence shown here is derived from an EMBL/GenBank/DDBJ whole genome shotgun (WGS) entry which is preliminary data.</text>
</comment>
<dbReference type="InterPro" id="IPR001296">
    <property type="entry name" value="Glyco_trans_1"/>
</dbReference>
<dbReference type="InterPro" id="IPR028098">
    <property type="entry name" value="Glyco_trans_4-like_N"/>
</dbReference>
<evidence type="ECO:0000313" key="3">
    <source>
        <dbReference type="EMBL" id="KEZ85452.1"/>
    </source>
</evidence>
<name>A0A084J918_9CLOT</name>
<dbReference type="AlphaFoldDB" id="A0A084J918"/>
<feature type="domain" description="Glycosyl transferase family 1" evidence="1">
    <location>
        <begin position="175"/>
        <end position="334"/>
    </location>
</feature>
<dbReference type="EMBL" id="JPMD01000035">
    <property type="protein sequence ID" value="KEZ85452.1"/>
    <property type="molecule type" value="Genomic_DNA"/>
</dbReference>